<dbReference type="NCBIfam" id="NF007956">
    <property type="entry name" value="PRK10675.1"/>
    <property type="match status" value="1"/>
</dbReference>
<dbReference type="UniPathway" id="UPA00214"/>
<evidence type="ECO:0000256" key="4">
    <source>
        <dbReference type="ARBA" id="ARBA00007637"/>
    </source>
</evidence>
<protein>
    <recommendedName>
        <fullName evidence="6 9">UDP-glucose 4-epimerase</fullName>
        <ecNumber evidence="5 9">5.1.3.2</ecNumber>
    </recommendedName>
</protein>
<dbReference type="Gene3D" id="3.90.25.10">
    <property type="entry name" value="UDP-galactose 4-epimerase, domain 1"/>
    <property type="match status" value="1"/>
</dbReference>
<evidence type="ECO:0000256" key="2">
    <source>
        <dbReference type="ARBA" id="ARBA00001911"/>
    </source>
</evidence>
<dbReference type="Pfam" id="PF16363">
    <property type="entry name" value="GDP_Man_Dehyd"/>
    <property type="match status" value="1"/>
</dbReference>
<comment type="catalytic activity">
    <reaction evidence="1 9">
        <text>UDP-alpha-D-glucose = UDP-alpha-D-galactose</text>
        <dbReference type="Rhea" id="RHEA:22168"/>
        <dbReference type="ChEBI" id="CHEBI:58885"/>
        <dbReference type="ChEBI" id="CHEBI:66914"/>
        <dbReference type="EC" id="5.1.3.2"/>
    </reaction>
</comment>
<dbReference type="EC" id="5.1.3.2" evidence="5 9"/>
<evidence type="ECO:0000256" key="5">
    <source>
        <dbReference type="ARBA" id="ARBA00013189"/>
    </source>
</evidence>
<keyword evidence="9" id="KW-0119">Carbohydrate metabolism</keyword>
<dbReference type="GO" id="GO:0006012">
    <property type="term" value="P:galactose metabolic process"/>
    <property type="evidence" value="ECO:0007669"/>
    <property type="project" value="UniProtKB-UniPathway"/>
</dbReference>
<organism evidence="11 12">
    <name type="scientific">Aeromonas caviae</name>
    <name type="common">Aeromonas punctata</name>
    <dbReference type="NCBI Taxonomy" id="648"/>
    <lineage>
        <taxon>Bacteria</taxon>
        <taxon>Pseudomonadati</taxon>
        <taxon>Pseudomonadota</taxon>
        <taxon>Gammaproteobacteria</taxon>
        <taxon>Aeromonadales</taxon>
        <taxon>Aeromonadaceae</taxon>
        <taxon>Aeromonas</taxon>
    </lineage>
</organism>
<dbReference type="InterPro" id="IPR005886">
    <property type="entry name" value="UDP_G4E"/>
</dbReference>
<evidence type="ECO:0000256" key="9">
    <source>
        <dbReference type="RuleBase" id="RU366046"/>
    </source>
</evidence>
<name>A0A6S4TR79_AERCA</name>
<feature type="domain" description="NAD(P)-binding" evidence="10">
    <location>
        <begin position="8"/>
        <end position="326"/>
    </location>
</feature>
<dbReference type="PANTHER" id="PTHR43725:SF47">
    <property type="entry name" value="UDP-GLUCOSE 4-EPIMERASE"/>
    <property type="match status" value="1"/>
</dbReference>
<reference evidence="11 12" key="1">
    <citation type="submission" date="2019-12" db="EMBL/GenBank/DDBJ databases">
        <title>complete genome sequences of Aeromonas caviae str. WP2-W18-ESBL-01 isolated from wastewater treatment plant effluent.</title>
        <authorList>
            <person name="Sekizuka T."/>
            <person name="Itokawa K."/>
            <person name="Yatsu K."/>
            <person name="Inamine Y."/>
            <person name="Kuroda M."/>
        </authorList>
    </citation>
    <scope>NUCLEOTIDE SEQUENCE [LARGE SCALE GENOMIC DNA]</scope>
    <source>
        <strain evidence="11 12">WP2-W18-ESBL-01</strain>
    </source>
</reference>
<accession>A0A6S4TR79</accession>
<dbReference type="InterPro" id="IPR016040">
    <property type="entry name" value="NAD(P)-bd_dom"/>
</dbReference>
<keyword evidence="8 9" id="KW-0413">Isomerase</keyword>
<proteinExistence type="inferred from homology"/>
<evidence type="ECO:0000313" key="12">
    <source>
        <dbReference type="Proteomes" id="UP000515756"/>
    </source>
</evidence>
<dbReference type="Proteomes" id="UP000515756">
    <property type="component" value="Chromosome"/>
</dbReference>
<dbReference type="SUPFAM" id="SSF51735">
    <property type="entry name" value="NAD(P)-binding Rossmann-fold domains"/>
    <property type="match status" value="1"/>
</dbReference>
<keyword evidence="7 9" id="KW-0520">NAD</keyword>
<comment type="similarity">
    <text evidence="4 9">Belongs to the NAD(P)-dependent epimerase/dehydratase family.</text>
</comment>
<evidence type="ECO:0000256" key="6">
    <source>
        <dbReference type="ARBA" id="ARBA00018569"/>
    </source>
</evidence>
<comment type="pathway">
    <text evidence="3 9">Carbohydrate metabolism; galactose metabolism.</text>
</comment>
<dbReference type="NCBIfam" id="TIGR01179">
    <property type="entry name" value="galE"/>
    <property type="match status" value="1"/>
</dbReference>
<dbReference type="PANTHER" id="PTHR43725">
    <property type="entry name" value="UDP-GLUCOSE 4-EPIMERASE"/>
    <property type="match status" value="1"/>
</dbReference>
<dbReference type="Gene3D" id="3.40.50.720">
    <property type="entry name" value="NAD(P)-binding Rossmann-like Domain"/>
    <property type="match status" value="1"/>
</dbReference>
<dbReference type="AlphaFoldDB" id="A0A6S4TR79"/>
<comment type="subunit">
    <text evidence="9">Homodimer.</text>
</comment>
<evidence type="ECO:0000256" key="8">
    <source>
        <dbReference type="ARBA" id="ARBA00023235"/>
    </source>
</evidence>
<evidence type="ECO:0000313" key="11">
    <source>
        <dbReference type="EMBL" id="BBQ31259.1"/>
    </source>
</evidence>
<dbReference type="EMBL" id="AP021927">
    <property type="protein sequence ID" value="BBQ31259.1"/>
    <property type="molecule type" value="Genomic_DNA"/>
</dbReference>
<evidence type="ECO:0000256" key="1">
    <source>
        <dbReference type="ARBA" id="ARBA00000083"/>
    </source>
</evidence>
<evidence type="ECO:0000259" key="10">
    <source>
        <dbReference type="Pfam" id="PF16363"/>
    </source>
</evidence>
<comment type="cofactor">
    <cofactor evidence="2 9">
        <name>NAD(+)</name>
        <dbReference type="ChEBI" id="CHEBI:57540"/>
    </cofactor>
</comment>
<evidence type="ECO:0000256" key="3">
    <source>
        <dbReference type="ARBA" id="ARBA00004947"/>
    </source>
</evidence>
<gene>
    <name evidence="11" type="primary">galE-2</name>
    <name evidence="11" type="ORF">WP2W18E01_28410</name>
</gene>
<dbReference type="InterPro" id="IPR036291">
    <property type="entry name" value="NAD(P)-bd_dom_sf"/>
</dbReference>
<evidence type="ECO:0000256" key="7">
    <source>
        <dbReference type="ARBA" id="ARBA00023027"/>
    </source>
</evidence>
<dbReference type="GO" id="GO:0005829">
    <property type="term" value="C:cytosol"/>
    <property type="evidence" value="ECO:0007669"/>
    <property type="project" value="TreeGrafter"/>
</dbReference>
<dbReference type="CDD" id="cd05247">
    <property type="entry name" value="UDP_G4E_1_SDR_e"/>
    <property type="match status" value="1"/>
</dbReference>
<sequence length="341" mass="37383">MEQRMKVLVTGGCGYIGSHTCLALQAAGMEPVVVDNLCNSKASVLTRVAAISGREPRFYEGDIRDPALLDRIFREQHIDAVIHFAALKAVGESTRIPLDYYENNLSGTLVLLQAMKRAGVRNLVFSSSATVYGDPASTPIREDFPRSATNPYGRSKLIIEEILEDLQRAEPHWSMTLLRYFNPVGAHESGTLGEDPQGIPNNLMPFLTQVAIGRRDCLSVFGNDYPTVDGTGVRDYIHVMDLAEGHVKALEHCAGRGGVHAYNLGTGQGQSVLQMVAAFEAACGRPLPYRIEPRRPGDIAECWADPAKAARELDWHASRDLAAMCADSWRWQSANPNGYEA</sequence>
<dbReference type="GO" id="GO:0003978">
    <property type="term" value="F:UDP-glucose 4-epimerase activity"/>
    <property type="evidence" value="ECO:0007669"/>
    <property type="project" value="UniProtKB-UniRule"/>
</dbReference>